<organism evidence="2 3">
    <name type="scientific">Aciduliprofundum boonei (strain DSM 19572 / T469)</name>
    <dbReference type="NCBI Taxonomy" id="439481"/>
    <lineage>
        <taxon>Archaea</taxon>
        <taxon>Methanobacteriati</taxon>
        <taxon>Thermoplasmatota</taxon>
        <taxon>DHVE2 group</taxon>
        <taxon>Candidatus Aciduliprofundum</taxon>
    </lineage>
</organism>
<dbReference type="OrthoDB" id="363539at2157"/>
<protein>
    <submittedName>
        <fullName evidence="2">Peptidase M24</fullName>
    </submittedName>
</protein>
<dbReference type="HOGENOM" id="CLU_898940_0_0_2"/>
<dbReference type="Gene3D" id="3.90.230.10">
    <property type="entry name" value="Creatinase/methionine aminopeptidase superfamily"/>
    <property type="match status" value="1"/>
</dbReference>
<evidence type="ECO:0000313" key="3">
    <source>
        <dbReference type="Proteomes" id="UP000001400"/>
    </source>
</evidence>
<dbReference type="Proteomes" id="UP000001400">
    <property type="component" value="Chromosome"/>
</dbReference>
<feature type="domain" description="Peptidase M24" evidence="1">
    <location>
        <begin position="118"/>
        <end position="301"/>
    </location>
</feature>
<name>B5ICX9_ACIB4</name>
<dbReference type="PANTHER" id="PTHR46112:SF2">
    <property type="entry name" value="XAA-PRO AMINOPEPTIDASE P-RELATED"/>
    <property type="match status" value="1"/>
</dbReference>
<dbReference type="GeneID" id="8828418"/>
<keyword evidence="3" id="KW-1185">Reference proteome</keyword>
<dbReference type="InterPro" id="IPR050659">
    <property type="entry name" value="Peptidase_M24B"/>
</dbReference>
<dbReference type="RefSeq" id="WP_008084128.1">
    <property type="nucleotide sequence ID" value="NC_013926.1"/>
</dbReference>
<dbReference type="Pfam" id="PF00557">
    <property type="entry name" value="Peptidase_M24"/>
    <property type="match status" value="1"/>
</dbReference>
<dbReference type="InterPro" id="IPR000994">
    <property type="entry name" value="Pept_M24"/>
</dbReference>
<accession>B5ICX9</accession>
<evidence type="ECO:0000313" key="2">
    <source>
        <dbReference type="EMBL" id="ADD09260.1"/>
    </source>
</evidence>
<dbReference type="EMBL" id="CP001941">
    <property type="protein sequence ID" value="ADD09260.1"/>
    <property type="molecule type" value="Genomic_DNA"/>
</dbReference>
<reference evidence="2" key="1">
    <citation type="submission" date="2010-02" db="EMBL/GenBank/DDBJ databases">
        <title>Complete sequence of Aciduliprofundum boonei T469.</title>
        <authorList>
            <consortium name="US DOE Joint Genome Institute"/>
            <person name="Lucas S."/>
            <person name="Copeland A."/>
            <person name="Lapidus A."/>
            <person name="Cheng J.-F."/>
            <person name="Bruce D."/>
            <person name="Goodwin L."/>
            <person name="Pitluck S."/>
            <person name="Saunders E."/>
            <person name="Detter J.C."/>
            <person name="Han C."/>
            <person name="Tapia R."/>
            <person name="Land M."/>
            <person name="Hauser L."/>
            <person name="Kyrpides N."/>
            <person name="Mikhailova N."/>
            <person name="Flores G."/>
            <person name="Reysenbach A.-L."/>
            <person name="Woyke T."/>
        </authorList>
    </citation>
    <scope>NUCLEOTIDE SEQUENCE</scope>
    <source>
        <strain evidence="2">T469</strain>
    </source>
</reference>
<dbReference type="InterPro" id="IPR036005">
    <property type="entry name" value="Creatinase/aminopeptidase-like"/>
</dbReference>
<dbReference type="AlphaFoldDB" id="B5ICX9"/>
<dbReference type="PANTHER" id="PTHR46112">
    <property type="entry name" value="AMINOPEPTIDASE"/>
    <property type="match status" value="1"/>
</dbReference>
<proteinExistence type="predicted"/>
<evidence type="ECO:0000259" key="1">
    <source>
        <dbReference type="Pfam" id="PF00557"/>
    </source>
</evidence>
<gene>
    <name evidence="2" type="ordered locus">Aboo_1453</name>
</gene>
<dbReference type="SUPFAM" id="SSF55920">
    <property type="entry name" value="Creatinase/aminopeptidase"/>
    <property type="match status" value="1"/>
</dbReference>
<sequence>MNYREIRARLIASYGDFVFFPSDPEVFKIISTKAFTHLVLREDITVYAQKAMEEELENELQENYEVIYETPKLEGEYFVSPYTNIVNIDFKFKNGLEILKKALRKPFDEEIEIIEDLSDKINKALAEFWNEISIGMKESEARAILDCKLIKEGIEGFTYPTIIVSGDRSKYLLPKSSENKIEKGKIIYVDSSPQINGYHLNFSRVIFTEERIEWVEVLEKINKMYSGLSSMIIPGANCNFLDEQIRKIGNFPHYSIIPSGGFYMPYAPGDCVIEENMVMTIVPSIYLDDGVIRVKRNVVVKKEKPIFLV</sequence>
<dbReference type="STRING" id="439481.Aboo_1453"/>
<dbReference type="eggNOG" id="arCOG01000">
    <property type="taxonomic scope" value="Archaea"/>
</dbReference>
<dbReference type="KEGG" id="abi:Aboo_1453"/>